<sequence length="107" mass="11366">MCLGIEQCESLPLKKMCGNLVVSWPCGPCAVASKFFLTQSCSTILHSLLNKLAIAPGSWVNVVASFGTMEAARLVLALKGLLVQKLAEACMLEYSICKFGAGNLLVT</sequence>
<comment type="caution">
    <text evidence="1">The sequence shown here is derived from an EMBL/GenBank/DDBJ whole genome shotgun (WGS) entry which is preliminary data.</text>
</comment>
<accession>A0A8S1IV82</accession>
<dbReference type="EMBL" id="CAJHUC010000943">
    <property type="protein sequence ID" value="CAD7699027.1"/>
    <property type="molecule type" value="Genomic_DNA"/>
</dbReference>
<name>A0A8S1IV82_9CHLO</name>
<proteinExistence type="predicted"/>
<evidence type="ECO:0000313" key="2">
    <source>
        <dbReference type="Proteomes" id="UP000708148"/>
    </source>
</evidence>
<dbReference type="Proteomes" id="UP000708148">
    <property type="component" value="Unassembled WGS sequence"/>
</dbReference>
<organism evidence="1 2">
    <name type="scientific">Ostreobium quekettii</name>
    <dbReference type="NCBI Taxonomy" id="121088"/>
    <lineage>
        <taxon>Eukaryota</taxon>
        <taxon>Viridiplantae</taxon>
        <taxon>Chlorophyta</taxon>
        <taxon>core chlorophytes</taxon>
        <taxon>Ulvophyceae</taxon>
        <taxon>TCBD clade</taxon>
        <taxon>Bryopsidales</taxon>
        <taxon>Ostreobineae</taxon>
        <taxon>Ostreobiaceae</taxon>
        <taxon>Ostreobium</taxon>
    </lineage>
</organism>
<keyword evidence="2" id="KW-1185">Reference proteome</keyword>
<dbReference type="AlphaFoldDB" id="A0A8S1IV82"/>
<evidence type="ECO:0000313" key="1">
    <source>
        <dbReference type="EMBL" id="CAD7699027.1"/>
    </source>
</evidence>
<reference evidence="1" key="1">
    <citation type="submission" date="2020-12" db="EMBL/GenBank/DDBJ databases">
        <authorList>
            <person name="Iha C."/>
        </authorList>
    </citation>
    <scope>NUCLEOTIDE SEQUENCE</scope>
</reference>
<gene>
    <name evidence="1" type="ORF">OSTQU699_LOCUS4386</name>
</gene>
<protein>
    <submittedName>
        <fullName evidence="1">Uncharacterized protein</fullName>
    </submittedName>
</protein>